<reference evidence="3 4" key="1">
    <citation type="journal article" date="2019" name="Sci. Rep.">
        <title>Colletotrichum shisoi sp. nov., an anthracnose pathogen of Perilla frutescens in Japan: molecular phylogenetic, morphological and genomic evidence.</title>
        <authorList>
            <person name="Gan P."/>
            <person name="Tsushima A."/>
            <person name="Hiroyama R."/>
            <person name="Narusaka M."/>
            <person name="Takano Y."/>
            <person name="Narusaka Y."/>
            <person name="Kawaradani M."/>
            <person name="Damm U."/>
            <person name="Shirasu K."/>
        </authorList>
    </citation>
    <scope>NUCLEOTIDE SEQUENCE [LARGE SCALE GENOMIC DNA]</scope>
    <source>
        <strain evidence="3 4">PG-2018a</strain>
    </source>
</reference>
<feature type="compositionally biased region" description="Pro residues" evidence="1">
    <location>
        <begin position="467"/>
        <end position="476"/>
    </location>
</feature>
<comment type="caution">
    <text evidence="3">The sequence shown here is derived from an EMBL/GenBank/DDBJ whole genome shotgun (WGS) entry which is preliminary data.</text>
</comment>
<protein>
    <recommendedName>
        <fullName evidence="2">C2H2-type domain-containing protein</fullName>
    </recommendedName>
</protein>
<evidence type="ECO:0000313" key="3">
    <source>
        <dbReference type="EMBL" id="TQN64416.1"/>
    </source>
</evidence>
<feature type="region of interest" description="Disordered" evidence="1">
    <location>
        <begin position="151"/>
        <end position="174"/>
    </location>
</feature>
<dbReference type="Proteomes" id="UP000326340">
    <property type="component" value="Unassembled WGS sequence"/>
</dbReference>
<feature type="compositionally biased region" description="Basic and acidic residues" evidence="1">
    <location>
        <begin position="430"/>
        <end position="446"/>
    </location>
</feature>
<feature type="domain" description="C2H2-type" evidence="2">
    <location>
        <begin position="42"/>
        <end position="68"/>
    </location>
</feature>
<organism evidence="3 4">
    <name type="scientific">Colletotrichum shisoi</name>
    <dbReference type="NCBI Taxonomy" id="2078593"/>
    <lineage>
        <taxon>Eukaryota</taxon>
        <taxon>Fungi</taxon>
        <taxon>Dikarya</taxon>
        <taxon>Ascomycota</taxon>
        <taxon>Pezizomycotina</taxon>
        <taxon>Sordariomycetes</taxon>
        <taxon>Hypocreomycetidae</taxon>
        <taxon>Glomerellales</taxon>
        <taxon>Glomerellaceae</taxon>
        <taxon>Colletotrichum</taxon>
        <taxon>Colletotrichum destructivum species complex</taxon>
    </lineage>
</organism>
<feature type="region of interest" description="Disordered" evidence="1">
    <location>
        <begin position="430"/>
        <end position="476"/>
    </location>
</feature>
<dbReference type="PANTHER" id="PTHR35391:SF7">
    <property type="entry name" value="C2H2-TYPE DOMAIN-CONTAINING PROTEIN"/>
    <property type="match status" value="1"/>
</dbReference>
<dbReference type="PANTHER" id="PTHR35391">
    <property type="entry name" value="C2H2-TYPE DOMAIN-CONTAINING PROTEIN-RELATED"/>
    <property type="match status" value="1"/>
</dbReference>
<feature type="domain" description="C2H2-type" evidence="2">
    <location>
        <begin position="203"/>
        <end position="223"/>
    </location>
</feature>
<evidence type="ECO:0000259" key="2">
    <source>
        <dbReference type="SMART" id="SM00355"/>
    </source>
</evidence>
<dbReference type="InterPro" id="IPR058925">
    <property type="entry name" value="zf-C2H2_AcuF"/>
</dbReference>
<dbReference type="OrthoDB" id="4851328at2759"/>
<dbReference type="EMBL" id="PUHP01002400">
    <property type="protein sequence ID" value="TQN64416.1"/>
    <property type="molecule type" value="Genomic_DNA"/>
</dbReference>
<sequence>MWLDGRRLEYGEPIECPYCRTIQVIRDRYHWKHHVYRDLQAYVCTFKDCSAEPFQTSHEWFKHELGKHRRQWKCALCHAKCVSASALEAHFDSRHPGVGVRCAEKGDAEGFWNPSSIANGNSDKFRSHLAKHFQELACEAIPLAIEGLAVQDDSDTDPDPTTSDGDDHGTEDGEMTYANWVPIGKHLKMEGLWKCVHLESRGLVCPNTYSSSSLLNSHFREQHELTAGPELQLNLCRGCRQFIPGEYCNCAGAATRGYERWCFAKQRSSLAAAARAQQAVADAETRLQVVAEPEEPVKNAADAALFDEKHKSGASAGSVEAHPVATRPPTGSLFPPKLERSYAQMWSSENKPEPSFWIVDETGQKHSVPLRLEFIEKGFMMALDGTSSQQRYSLCNLVDANGSIAPEEWERVIKSGSVLGTAAEIGMKAQAERGGFKGEESTRDDGGPDAAAVSLEPAAANDRPGNNPAPPNLLLD</sequence>
<accession>A0A5Q4BC68</accession>
<feature type="non-terminal residue" evidence="3">
    <location>
        <position position="476"/>
    </location>
</feature>
<dbReference type="Pfam" id="PF26082">
    <property type="entry name" value="zf-C2H2_AcuF"/>
    <property type="match status" value="1"/>
</dbReference>
<feature type="domain" description="C2H2-type" evidence="2">
    <location>
        <begin position="72"/>
        <end position="95"/>
    </location>
</feature>
<dbReference type="AlphaFoldDB" id="A0A5Q4BC68"/>
<evidence type="ECO:0000313" key="4">
    <source>
        <dbReference type="Proteomes" id="UP000326340"/>
    </source>
</evidence>
<gene>
    <name evidence="3" type="ORF">CSHISOI_11007</name>
</gene>
<evidence type="ECO:0000256" key="1">
    <source>
        <dbReference type="SAM" id="MobiDB-lite"/>
    </source>
</evidence>
<keyword evidence="4" id="KW-1185">Reference proteome</keyword>
<proteinExistence type="predicted"/>
<dbReference type="SMART" id="SM00355">
    <property type="entry name" value="ZnF_C2H2"/>
    <property type="match status" value="3"/>
</dbReference>
<dbReference type="InterPro" id="IPR013087">
    <property type="entry name" value="Znf_C2H2_type"/>
</dbReference>
<name>A0A5Q4BC68_9PEZI</name>